<keyword evidence="2" id="KW-1185">Reference proteome</keyword>
<dbReference type="EMBL" id="FNID01000020">
    <property type="protein sequence ID" value="SDN48555.1"/>
    <property type="molecule type" value="Genomic_DNA"/>
</dbReference>
<dbReference type="STRING" id="258515.SAMN05192585_12046"/>
<dbReference type="AlphaFoldDB" id="A0A1H0BSL3"/>
<evidence type="ECO:0000313" key="2">
    <source>
        <dbReference type="Proteomes" id="UP000199182"/>
    </source>
</evidence>
<reference evidence="1 2" key="1">
    <citation type="submission" date="2016-10" db="EMBL/GenBank/DDBJ databases">
        <authorList>
            <person name="de Groot N.N."/>
        </authorList>
    </citation>
    <scope>NUCLEOTIDE SEQUENCE [LARGE SCALE GENOMIC DNA]</scope>
    <source>
        <strain evidence="1 2">CGMCC 1.5012</strain>
    </source>
</reference>
<evidence type="ECO:0000313" key="1">
    <source>
        <dbReference type="EMBL" id="SDN48555.1"/>
    </source>
</evidence>
<organism evidence="1 2">
    <name type="scientific">Acetanaerobacterium elongatum</name>
    <dbReference type="NCBI Taxonomy" id="258515"/>
    <lineage>
        <taxon>Bacteria</taxon>
        <taxon>Bacillati</taxon>
        <taxon>Bacillota</taxon>
        <taxon>Clostridia</taxon>
        <taxon>Eubacteriales</taxon>
        <taxon>Oscillospiraceae</taxon>
        <taxon>Acetanaerobacterium</taxon>
    </lineage>
</organism>
<protein>
    <submittedName>
        <fullName evidence="1">Uncharacterized protein</fullName>
    </submittedName>
</protein>
<dbReference type="Proteomes" id="UP000199182">
    <property type="component" value="Unassembled WGS sequence"/>
</dbReference>
<sequence length="92" mass="10690">MEGALNRAAIFLKLKPKEDEQQKVRQEITQELSRIAQRIKEVEELFDLTYDPDMTEAYVYELRSLNAKYSSALKRARHNGLSAEVYQSKPIS</sequence>
<accession>A0A1H0BSL3</accession>
<name>A0A1H0BSL3_9FIRM</name>
<proteinExistence type="predicted"/>
<gene>
    <name evidence="1" type="ORF">SAMN05192585_12046</name>
</gene>